<reference evidence="2" key="1">
    <citation type="submission" date="2023-08" db="EMBL/GenBank/DDBJ databases">
        <authorList>
            <person name="Chen Y."/>
            <person name="Shah S."/>
            <person name="Dougan E. K."/>
            <person name="Thang M."/>
            <person name="Chan C."/>
        </authorList>
    </citation>
    <scope>NUCLEOTIDE SEQUENCE</scope>
</reference>
<gene>
    <name evidence="2" type="ORF">EVOR1521_LOCUS14311</name>
</gene>
<sequence>MWGHTCYLSKLPPELHPAAVGLETPLALLDERVAVLCADPRYLIMKQQYMLPVLKAILAGEKPELTFESNDRSFLPSAAQHSEDLQNMVAWAKLEYRRPQQVKLFFMEDFVLEPETAFRGLAKFLGLPLSSDVLPALLQRMPQLEMRGLFGPGGNERQHMEEQAKQFEVALAGFSNDLQAGWQDQVQQLLHSPNPRLSVMGRLLLDHQRWDLPRWWVAHSAQLCRPCTFAPRGLCRNAALCSFCHADEHGTKAANRPSKKERARRDRRRQAMARTPSPQGLSS</sequence>
<proteinExistence type="predicted"/>
<dbReference type="InterPro" id="IPR027417">
    <property type="entry name" value="P-loop_NTPase"/>
</dbReference>
<name>A0AA36IKK4_9DINO</name>
<protein>
    <recommendedName>
        <fullName evidence="4">Sulfotransferase</fullName>
    </recommendedName>
</protein>
<dbReference type="SUPFAM" id="SSF52540">
    <property type="entry name" value="P-loop containing nucleoside triphosphate hydrolases"/>
    <property type="match status" value="1"/>
</dbReference>
<accession>A0AA36IKK4</accession>
<evidence type="ECO:0000313" key="3">
    <source>
        <dbReference type="Proteomes" id="UP001178507"/>
    </source>
</evidence>
<dbReference type="EMBL" id="CAUJNA010001691">
    <property type="protein sequence ID" value="CAJ1388449.1"/>
    <property type="molecule type" value="Genomic_DNA"/>
</dbReference>
<comment type="caution">
    <text evidence="2">The sequence shown here is derived from an EMBL/GenBank/DDBJ whole genome shotgun (WGS) entry which is preliminary data.</text>
</comment>
<organism evidence="2 3">
    <name type="scientific">Effrenium voratum</name>
    <dbReference type="NCBI Taxonomy" id="2562239"/>
    <lineage>
        <taxon>Eukaryota</taxon>
        <taxon>Sar</taxon>
        <taxon>Alveolata</taxon>
        <taxon>Dinophyceae</taxon>
        <taxon>Suessiales</taxon>
        <taxon>Symbiodiniaceae</taxon>
        <taxon>Effrenium</taxon>
    </lineage>
</organism>
<feature type="region of interest" description="Disordered" evidence="1">
    <location>
        <begin position="250"/>
        <end position="283"/>
    </location>
</feature>
<dbReference type="AlphaFoldDB" id="A0AA36IKK4"/>
<dbReference type="Proteomes" id="UP001178507">
    <property type="component" value="Unassembled WGS sequence"/>
</dbReference>
<evidence type="ECO:0008006" key="4">
    <source>
        <dbReference type="Google" id="ProtNLM"/>
    </source>
</evidence>
<evidence type="ECO:0000256" key="1">
    <source>
        <dbReference type="SAM" id="MobiDB-lite"/>
    </source>
</evidence>
<dbReference type="Gene3D" id="3.40.50.300">
    <property type="entry name" value="P-loop containing nucleotide triphosphate hydrolases"/>
    <property type="match status" value="1"/>
</dbReference>
<evidence type="ECO:0000313" key="2">
    <source>
        <dbReference type="EMBL" id="CAJ1388449.1"/>
    </source>
</evidence>
<keyword evidence="3" id="KW-1185">Reference proteome</keyword>